<comment type="caution">
    <text evidence="2">The sequence shown here is derived from an EMBL/GenBank/DDBJ whole genome shotgun (WGS) entry which is preliminary data.</text>
</comment>
<organism evidence="2 3">
    <name type="scientific">Periplaneta americana</name>
    <name type="common">American cockroach</name>
    <name type="synonym">Blatta americana</name>
    <dbReference type="NCBI Taxonomy" id="6978"/>
    <lineage>
        <taxon>Eukaryota</taxon>
        <taxon>Metazoa</taxon>
        <taxon>Ecdysozoa</taxon>
        <taxon>Arthropoda</taxon>
        <taxon>Hexapoda</taxon>
        <taxon>Insecta</taxon>
        <taxon>Pterygota</taxon>
        <taxon>Neoptera</taxon>
        <taxon>Polyneoptera</taxon>
        <taxon>Dictyoptera</taxon>
        <taxon>Blattodea</taxon>
        <taxon>Blattoidea</taxon>
        <taxon>Blattidae</taxon>
        <taxon>Blattinae</taxon>
        <taxon>Periplaneta</taxon>
    </lineage>
</organism>
<dbReference type="Proteomes" id="UP001148838">
    <property type="component" value="Unassembled WGS sequence"/>
</dbReference>
<feature type="transmembrane region" description="Helical" evidence="1">
    <location>
        <begin position="136"/>
        <end position="158"/>
    </location>
</feature>
<protein>
    <recommendedName>
        <fullName evidence="4">Reverse transcriptase domain-containing protein</fullName>
    </recommendedName>
</protein>
<dbReference type="PANTHER" id="PTHR33332">
    <property type="entry name" value="REVERSE TRANSCRIPTASE DOMAIN-CONTAINING PROTEIN"/>
    <property type="match status" value="1"/>
</dbReference>
<evidence type="ECO:0000313" key="2">
    <source>
        <dbReference type="EMBL" id="KAJ4449202.1"/>
    </source>
</evidence>
<sequence length="367" mass="42383">MRPRIRHRLPGIHLTVAETLGKNPTSKWRLAHHGSEPFNCYPPFDFLAAAHVIAFQRIPHLTGPVDNNDVTLQRNRNKTAGRFDGCYKNQSDSLMAADGDCHNLCKLMEPVRHRWSISDVIVEIRNTPAIGYHQNWLLLVLAPFVLFPVGVCLCNVMWSPRMCILKLSCFRTGHSTSTALLKVTEDIREALDKGQITILTLLDYSKAFDTVDVDLLIAKLRVLHFSDNALAWMDSYLRERQQCVYRNKPRTIIQLKQNIRNEISAIEPVLLGRAIRAAVKKSKGEQQWQRKLLTEKGASSADLWTRTKEDTSVMLCVACIGKKHEHYNEVKRSDYVFEMRIWRRMERVQWTDKIRNEAVLERVVKKE</sequence>
<name>A0ABQ8TRB9_PERAM</name>
<keyword evidence="1" id="KW-0812">Transmembrane</keyword>
<keyword evidence="1" id="KW-1133">Transmembrane helix</keyword>
<evidence type="ECO:0008006" key="4">
    <source>
        <dbReference type="Google" id="ProtNLM"/>
    </source>
</evidence>
<dbReference type="EMBL" id="JAJSOF020000003">
    <property type="protein sequence ID" value="KAJ4449202.1"/>
    <property type="molecule type" value="Genomic_DNA"/>
</dbReference>
<proteinExistence type="predicted"/>
<evidence type="ECO:0000313" key="3">
    <source>
        <dbReference type="Proteomes" id="UP001148838"/>
    </source>
</evidence>
<gene>
    <name evidence="2" type="ORF">ANN_00599</name>
</gene>
<evidence type="ECO:0000256" key="1">
    <source>
        <dbReference type="SAM" id="Phobius"/>
    </source>
</evidence>
<reference evidence="2 3" key="1">
    <citation type="journal article" date="2022" name="Allergy">
        <title>Genome assembly and annotation of Periplaneta americana reveal a comprehensive cockroach allergen profile.</title>
        <authorList>
            <person name="Wang L."/>
            <person name="Xiong Q."/>
            <person name="Saelim N."/>
            <person name="Wang L."/>
            <person name="Nong W."/>
            <person name="Wan A.T."/>
            <person name="Shi M."/>
            <person name="Liu X."/>
            <person name="Cao Q."/>
            <person name="Hui J.H.L."/>
            <person name="Sookrung N."/>
            <person name="Leung T.F."/>
            <person name="Tungtrongchitr A."/>
            <person name="Tsui S.K.W."/>
        </authorList>
    </citation>
    <scope>NUCLEOTIDE SEQUENCE [LARGE SCALE GENOMIC DNA]</scope>
    <source>
        <strain evidence="2">PWHHKU_190912</strain>
    </source>
</reference>
<keyword evidence="1" id="KW-0472">Membrane</keyword>
<accession>A0ABQ8TRB9</accession>
<keyword evidence="3" id="KW-1185">Reference proteome</keyword>